<dbReference type="Proteomes" id="UP000032434">
    <property type="component" value="Chromosome 1"/>
</dbReference>
<dbReference type="HOGENOM" id="CLU_890318_0_0_14"/>
<reference evidence="2" key="1">
    <citation type="submission" date="2014-05" db="EMBL/GenBank/DDBJ databases">
        <authorList>
            <person name="Kube M."/>
        </authorList>
    </citation>
    <scope>NUCLEOTIDE SEQUENCE [LARGE SCALE GENOMIC DNA]</scope>
</reference>
<proteinExistence type="predicted"/>
<name>A0A061AHU7_9MOLU</name>
<gene>
    <name evidence="1" type="ORF">Aocu_04740</name>
</gene>
<organism evidence="1 2">
    <name type="scientific">Acholeplasma oculi</name>
    <dbReference type="NCBI Taxonomy" id="35623"/>
    <lineage>
        <taxon>Bacteria</taxon>
        <taxon>Bacillati</taxon>
        <taxon>Mycoplasmatota</taxon>
        <taxon>Mollicutes</taxon>
        <taxon>Acholeplasmatales</taxon>
        <taxon>Acholeplasmataceae</taxon>
        <taxon>Acholeplasma</taxon>
    </lineage>
</organism>
<protein>
    <submittedName>
        <fullName evidence="1">Uncharacterized protein</fullName>
    </submittedName>
</protein>
<dbReference type="AlphaFoldDB" id="A0A061AHU7"/>
<evidence type="ECO:0000313" key="1">
    <source>
        <dbReference type="EMBL" id="CDR30547.1"/>
    </source>
</evidence>
<evidence type="ECO:0000313" key="2">
    <source>
        <dbReference type="Proteomes" id="UP000032434"/>
    </source>
</evidence>
<dbReference type="InParanoid" id="A0A061AHU7"/>
<dbReference type="EMBL" id="LK028559">
    <property type="protein sequence ID" value="CDR30547.1"/>
    <property type="molecule type" value="Genomic_DNA"/>
</dbReference>
<accession>A0A061AHU7</accession>
<sequence length="314" mass="35715">MMRKLYISLLTLILVGLTLTTSVFAWFQVSRTGMIEGVELGVALDDDLMISLDGIDYYKDISKEMLSSVIGPNPVLKNVTTQDGINFFQGPLAQSSRARPRTEYIAFDIHFRLTSDHPNPNYHQKYVYLSDRTNPTYQNATQTKGTFITSMGRPWVNPISFQNGMEIVPAGTNRVYYAKDAMRISARNADTNEVFIYDISQDRYRGFGKIFGAYDYYINRLGVSLDIPAEPEHTIYQLTEFSSLQNDIALDKRSLLSELSLVSETEGIYVYEGKTTISIWLEGWDADAFDAILTDKLFMRLNIRSARFEEVING</sequence>
<keyword evidence="2" id="KW-1185">Reference proteome</keyword>
<dbReference type="KEGG" id="aoc:Aocu_04740"/>
<dbReference type="PATRIC" id="fig|35623.3.peg.475"/>
<dbReference type="STRING" id="35623.Aocu_04740"/>